<feature type="region of interest" description="Disordered" evidence="2">
    <location>
        <begin position="1198"/>
        <end position="1218"/>
    </location>
</feature>
<feature type="compositionally biased region" description="Low complexity" evidence="2">
    <location>
        <begin position="261"/>
        <end position="275"/>
    </location>
</feature>
<proteinExistence type="predicted"/>
<dbReference type="Pfam" id="PF12796">
    <property type="entry name" value="Ank_2"/>
    <property type="match status" value="1"/>
</dbReference>
<feature type="repeat" description="ANK" evidence="1">
    <location>
        <begin position="111"/>
        <end position="143"/>
    </location>
</feature>
<dbReference type="SUPFAM" id="SSF48403">
    <property type="entry name" value="Ankyrin repeat"/>
    <property type="match status" value="1"/>
</dbReference>
<name>A0ABP0SSY7_9DINO</name>
<feature type="compositionally biased region" description="Gly residues" evidence="2">
    <location>
        <begin position="693"/>
        <end position="725"/>
    </location>
</feature>
<dbReference type="Gene3D" id="1.20.58.2220">
    <property type="entry name" value="Formin, FH2 domain"/>
    <property type="match status" value="1"/>
</dbReference>
<feature type="repeat" description="ANK" evidence="1">
    <location>
        <begin position="312"/>
        <end position="344"/>
    </location>
</feature>
<sequence length="1218" mass="130804">MHAGWRRKAARKLAQEEADLKEQEMDEPIMKVCLSRMTTDGRDGQSMLFSQLWIQRRMPDMKPLFRSTHMKLACGSLGHAQAFVSVTLWTRLSKAVAKVLNKGWEGVSWPSNFSAVHVAAKLGDVKAIEILAEVGADLALQDDWKLTPIDYAAQNGNQEAVAALQHHLAKAEERAAEQAAQAAQQAEQAQRAPMQTAARPNALQVQWADGASAERPASPSHASPASPASPASHASPSAAPAASGSERSPHPTGLAVSGLGAARASVSPASPTSRSPRPKVDPGPVPEGIRPELQKACQVVKKKGWKKVTWPHGFSALHLAAQLGEEKAVSFLLSASAVPDLTVQDSDGKTALDYAKGKGHEHLVELLTPQVEQIDDDLPAVAQESPSGEGVGGSIALPGTRAGHHGTVRRAVGGTTGGSGADGVAMESPHAEGRFRAKAHEVHLQRKTLTNLSKETEQFRQTGRSSLLYSSNADLRKENEGLKKDLQALSSTGVRAAPLTENLLRKYMQEMALFGRDKVMEKLQQPHMAGGQDMGPDEAQTAIAQLDMIFRLAEVAKAPSQETEPPVVEGKGKGKGPAKGTSAAPAAEGAKAAEDTDSVPEVKAEDPAAEAAPKAKGKAKGPPKGPGKGKAAQTEEAKESKEETKEEAKEEPKEGAPKGKGPKGPAKGKGPPAPGGKGPPAPAGKGPAPPGGKGPAPAGKGGPAAGGKAGKAGKGAKGGAGGGSGETKPVVKPSQPMKPLWWSKMIFGAQLKKGESIWDEVKDDMEKLPLEELTERFSKSAAAREKPKKEKAEGKKEELKSLRIITDPQIVVGKEASLKKLPEPTEVARALDELDDTVLNPELLQVVKDNACPTPAQMKELGEARTKNPNVPLALPESFMWVIGQMPAYQQRIDCWSFAMTYKEQHATYHTALSDFLQVVECFQESEMLPTLLGIILAVGNYLNGGTNRGQADGFDIESLAKLEGIKDATGKDIRHFIFDLFLNRMTEQSTQFVEELMPCMVNMNRRISKDSDGVEKLDKSAKIAFEDFDLCVTALHSEFVQKHEMMQMILSYFEDPADPFKLQMPKIYLEAKDKLDELNTLKDTAKEKYAQVLKWFKVQAMKSNEFCLLWDNLLIPANMIINADMKMKKEFMLPTFCQNKPFSAEDLQILWSFKEFDGKRTVKKKTKERRRRRFSQRLRDGAEAAAAAEAKAAGAAAPAEGAPAVAPGVTPAGSFSA</sequence>
<evidence type="ECO:0000256" key="1">
    <source>
        <dbReference type="PROSITE-ProRule" id="PRU00023"/>
    </source>
</evidence>
<dbReference type="PROSITE" id="PS51444">
    <property type="entry name" value="FH2"/>
    <property type="match status" value="1"/>
</dbReference>
<dbReference type="InterPro" id="IPR042201">
    <property type="entry name" value="FH2_Formin_sf"/>
</dbReference>
<keyword evidence="1" id="KW-0040">ANK repeat</keyword>
<dbReference type="PANTHER" id="PTHR45920:SF7">
    <property type="entry name" value="FORMIN-G"/>
    <property type="match status" value="1"/>
</dbReference>
<feature type="compositionally biased region" description="Basic and acidic residues" evidence="2">
    <location>
        <begin position="633"/>
        <end position="657"/>
    </location>
</feature>
<feature type="compositionally biased region" description="Low complexity" evidence="2">
    <location>
        <begin position="578"/>
        <end position="590"/>
    </location>
</feature>
<dbReference type="InterPro" id="IPR002110">
    <property type="entry name" value="Ankyrin_rpt"/>
</dbReference>
<feature type="region of interest" description="Disordered" evidence="2">
    <location>
        <begin position="176"/>
        <end position="291"/>
    </location>
</feature>
<comment type="caution">
    <text evidence="4">The sequence shown here is derived from an EMBL/GenBank/DDBJ whole genome shotgun (WGS) entry which is preliminary data.</text>
</comment>
<dbReference type="EMBL" id="CAXAMM010044650">
    <property type="protein sequence ID" value="CAK9115541.1"/>
    <property type="molecule type" value="Genomic_DNA"/>
</dbReference>
<dbReference type="PROSITE" id="PS50088">
    <property type="entry name" value="ANK_REPEAT"/>
    <property type="match status" value="2"/>
</dbReference>
<reference evidence="4 5" key="1">
    <citation type="submission" date="2024-02" db="EMBL/GenBank/DDBJ databases">
        <authorList>
            <person name="Chen Y."/>
            <person name="Shah S."/>
            <person name="Dougan E. K."/>
            <person name="Thang M."/>
            <person name="Chan C."/>
        </authorList>
    </citation>
    <scope>NUCLEOTIDE SEQUENCE [LARGE SCALE GENOMIC DNA]</scope>
</reference>
<evidence type="ECO:0000259" key="3">
    <source>
        <dbReference type="PROSITE" id="PS51444"/>
    </source>
</evidence>
<dbReference type="PROSITE" id="PS50297">
    <property type="entry name" value="ANK_REP_REGION"/>
    <property type="match status" value="2"/>
</dbReference>
<dbReference type="InterPro" id="IPR036770">
    <property type="entry name" value="Ankyrin_rpt-contain_sf"/>
</dbReference>
<dbReference type="InterPro" id="IPR015425">
    <property type="entry name" value="FH2_Formin"/>
</dbReference>
<accession>A0ABP0SSY7</accession>
<protein>
    <submittedName>
        <fullName evidence="4">Formin-2</fullName>
    </submittedName>
</protein>
<organism evidence="4 5">
    <name type="scientific">Durusdinium trenchii</name>
    <dbReference type="NCBI Taxonomy" id="1381693"/>
    <lineage>
        <taxon>Eukaryota</taxon>
        <taxon>Sar</taxon>
        <taxon>Alveolata</taxon>
        <taxon>Dinophyceae</taxon>
        <taxon>Suessiales</taxon>
        <taxon>Symbiodiniaceae</taxon>
        <taxon>Durusdinium</taxon>
    </lineage>
</organism>
<feature type="domain" description="FH2" evidence="3">
    <location>
        <begin position="727"/>
        <end position="1144"/>
    </location>
</feature>
<dbReference type="Pfam" id="PF13637">
    <property type="entry name" value="Ank_4"/>
    <property type="match status" value="1"/>
</dbReference>
<feature type="compositionally biased region" description="Low complexity" evidence="2">
    <location>
        <begin position="177"/>
        <end position="192"/>
    </location>
</feature>
<dbReference type="PANTHER" id="PTHR45920">
    <property type="entry name" value="FORMIN HOMOLOGY 2 DOMAIN CONTAINING, ISOFORM I"/>
    <property type="match status" value="1"/>
</dbReference>
<feature type="compositionally biased region" description="Pro residues" evidence="2">
    <location>
        <begin position="671"/>
        <end position="692"/>
    </location>
</feature>
<dbReference type="Proteomes" id="UP001642464">
    <property type="component" value="Unassembled WGS sequence"/>
</dbReference>
<dbReference type="Gene3D" id="1.25.40.20">
    <property type="entry name" value="Ankyrin repeat-containing domain"/>
    <property type="match status" value="2"/>
</dbReference>
<dbReference type="SUPFAM" id="SSF101447">
    <property type="entry name" value="Formin homology 2 domain (FH2 domain)"/>
    <property type="match status" value="1"/>
</dbReference>
<evidence type="ECO:0000256" key="2">
    <source>
        <dbReference type="SAM" id="MobiDB-lite"/>
    </source>
</evidence>
<evidence type="ECO:0000313" key="5">
    <source>
        <dbReference type="Proteomes" id="UP001642464"/>
    </source>
</evidence>
<dbReference type="SMART" id="SM00498">
    <property type="entry name" value="FH2"/>
    <property type="match status" value="1"/>
</dbReference>
<dbReference type="SMART" id="SM00248">
    <property type="entry name" value="ANK"/>
    <property type="match status" value="4"/>
</dbReference>
<keyword evidence="5" id="KW-1185">Reference proteome</keyword>
<gene>
    <name evidence="4" type="ORF">SCF082_LOCUS53470</name>
</gene>
<feature type="compositionally biased region" description="Low complexity" evidence="2">
    <location>
        <begin position="211"/>
        <end position="246"/>
    </location>
</feature>
<evidence type="ECO:0000313" key="4">
    <source>
        <dbReference type="EMBL" id="CAK9115541.1"/>
    </source>
</evidence>
<dbReference type="Pfam" id="PF02181">
    <property type="entry name" value="FH2"/>
    <property type="match status" value="1"/>
</dbReference>
<feature type="region of interest" description="Disordered" evidence="2">
    <location>
        <begin position="557"/>
        <end position="737"/>
    </location>
</feature>